<evidence type="ECO:0000313" key="2">
    <source>
        <dbReference type="EMBL" id="MFB9075392.1"/>
    </source>
</evidence>
<organism evidence="2 3">
    <name type="scientific">Citricoccus parietis</name>
    <dbReference type="NCBI Taxonomy" id="592307"/>
    <lineage>
        <taxon>Bacteria</taxon>
        <taxon>Bacillati</taxon>
        <taxon>Actinomycetota</taxon>
        <taxon>Actinomycetes</taxon>
        <taxon>Micrococcales</taxon>
        <taxon>Micrococcaceae</taxon>
        <taxon>Citricoccus</taxon>
    </lineage>
</organism>
<evidence type="ECO:0000313" key="3">
    <source>
        <dbReference type="Proteomes" id="UP001589575"/>
    </source>
</evidence>
<comment type="caution">
    <text evidence="2">The sequence shown here is derived from an EMBL/GenBank/DDBJ whole genome shotgun (WGS) entry which is preliminary data.</text>
</comment>
<feature type="compositionally biased region" description="Basic and acidic residues" evidence="1">
    <location>
        <begin position="32"/>
        <end position="52"/>
    </location>
</feature>
<gene>
    <name evidence="2" type="ORF">ACFFX0_31215</name>
</gene>
<evidence type="ECO:0000256" key="1">
    <source>
        <dbReference type="SAM" id="MobiDB-lite"/>
    </source>
</evidence>
<proteinExistence type="predicted"/>
<sequence>MSGSRSSPWSVRGPASAPASHRPWIRTPAHRPGTDRRTHRSAASERTPERYRPSRLTAVESCIRCKNPTATSTLRPESTARSIHGATPSPQLTCSDVSTPEDGSSCIYCNSRWLSADKLSYVNSTMACWRFLRIRRLGRLPHDGALEIGF</sequence>
<dbReference type="Proteomes" id="UP001589575">
    <property type="component" value="Unassembled WGS sequence"/>
</dbReference>
<name>A0ABV5G8X2_9MICC</name>
<feature type="region of interest" description="Disordered" evidence="1">
    <location>
        <begin position="70"/>
        <end position="96"/>
    </location>
</feature>
<keyword evidence="3" id="KW-1185">Reference proteome</keyword>
<protein>
    <submittedName>
        <fullName evidence="2">Uncharacterized protein</fullName>
    </submittedName>
</protein>
<feature type="region of interest" description="Disordered" evidence="1">
    <location>
        <begin position="1"/>
        <end position="53"/>
    </location>
</feature>
<reference evidence="2 3" key="1">
    <citation type="submission" date="2024-09" db="EMBL/GenBank/DDBJ databases">
        <authorList>
            <person name="Sun Q."/>
            <person name="Mori K."/>
        </authorList>
    </citation>
    <scope>NUCLEOTIDE SEQUENCE [LARGE SCALE GENOMIC DNA]</scope>
    <source>
        <strain evidence="2 3">CCM 7609</strain>
    </source>
</reference>
<accession>A0ABV5G8X2</accession>
<dbReference type="EMBL" id="JBHMFI010000023">
    <property type="protein sequence ID" value="MFB9075392.1"/>
    <property type="molecule type" value="Genomic_DNA"/>
</dbReference>
<feature type="compositionally biased region" description="Polar residues" evidence="1">
    <location>
        <begin position="70"/>
        <end position="81"/>
    </location>
</feature>